<dbReference type="OrthoDB" id="25887at2759"/>
<feature type="region of interest" description="Disordered" evidence="1">
    <location>
        <begin position="1"/>
        <end position="47"/>
    </location>
</feature>
<sequence>MGNNPSTSSSQGPSRANLTATKEPKKSTTEKLVEKGNEDSKGDMSMRQVDVKERVEEDMDIRHATFWHNGVQFEGTGNEDMDRKLHRYDDPETIKILQEINEG</sequence>
<dbReference type="Proteomes" id="UP000724874">
    <property type="component" value="Unassembled WGS sequence"/>
</dbReference>
<evidence type="ECO:0000256" key="1">
    <source>
        <dbReference type="SAM" id="MobiDB-lite"/>
    </source>
</evidence>
<dbReference type="PROSITE" id="PS51399">
    <property type="entry name" value="SEP"/>
    <property type="match status" value="1"/>
</dbReference>
<evidence type="ECO:0000259" key="2">
    <source>
        <dbReference type="PROSITE" id="PS51399"/>
    </source>
</evidence>
<gene>
    <name evidence="3" type="ORF">CPB84DRAFT_1801440</name>
</gene>
<dbReference type="AlphaFoldDB" id="A0A9P5N7W3"/>
<evidence type="ECO:0000313" key="4">
    <source>
        <dbReference type="Proteomes" id="UP000724874"/>
    </source>
</evidence>
<organism evidence="3 4">
    <name type="scientific">Gymnopilus junonius</name>
    <name type="common">Spectacular rustgill mushroom</name>
    <name type="synonym">Gymnopilus spectabilis subsp. junonius</name>
    <dbReference type="NCBI Taxonomy" id="109634"/>
    <lineage>
        <taxon>Eukaryota</taxon>
        <taxon>Fungi</taxon>
        <taxon>Dikarya</taxon>
        <taxon>Basidiomycota</taxon>
        <taxon>Agaricomycotina</taxon>
        <taxon>Agaricomycetes</taxon>
        <taxon>Agaricomycetidae</taxon>
        <taxon>Agaricales</taxon>
        <taxon>Agaricineae</taxon>
        <taxon>Hymenogastraceae</taxon>
        <taxon>Gymnopilus</taxon>
    </lineage>
</organism>
<dbReference type="InterPro" id="IPR012989">
    <property type="entry name" value="SEP_domain"/>
</dbReference>
<feature type="compositionally biased region" description="Basic and acidic residues" evidence="1">
    <location>
        <begin position="22"/>
        <end position="47"/>
    </location>
</feature>
<keyword evidence="4" id="KW-1185">Reference proteome</keyword>
<protein>
    <recommendedName>
        <fullName evidence="2">SEP domain-containing protein</fullName>
    </recommendedName>
</protein>
<evidence type="ECO:0000313" key="3">
    <source>
        <dbReference type="EMBL" id="KAF8870973.1"/>
    </source>
</evidence>
<dbReference type="EMBL" id="JADNYJ010000330">
    <property type="protein sequence ID" value="KAF8870973.1"/>
    <property type="molecule type" value="Genomic_DNA"/>
</dbReference>
<name>A0A9P5N7W3_GYMJU</name>
<proteinExistence type="predicted"/>
<reference evidence="3" key="1">
    <citation type="submission" date="2020-11" db="EMBL/GenBank/DDBJ databases">
        <authorList>
            <consortium name="DOE Joint Genome Institute"/>
            <person name="Ahrendt S."/>
            <person name="Riley R."/>
            <person name="Andreopoulos W."/>
            <person name="LaButti K."/>
            <person name="Pangilinan J."/>
            <person name="Ruiz-duenas F.J."/>
            <person name="Barrasa J.M."/>
            <person name="Sanchez-Garcia M."/>
            <person name="Camarero S."/>
            <person name="Miyauchi S."/>
            <person name="Serrano A."/>
            <person name="Linde D."/>
            <person name="Babiker R."/>
            <person name="Drula E."/>
            <person name="Ayuso-Fernandez I."/>
            <person name="Pacheco R."/>
            <person name="Padilla G."/>
            <person name="Ferreira P."/>
            <person name="Barriuso J."/>
            <person name="Kellner H."/>
            <person name="Castanera R."/>
            <person name="Alfaro M."/>
            <person name="Ramirez L."/>
            <person name="Pisabarro A.G."/>
            <person name="Kuo A."/>
            <person name="Tritt A."/>
            <person name="Lipzen A."/>
            <person name="He G."/>
            <person name="Yan M."/>
            <person name="Ng V."/>
            <person name="Cullen D."/>
            <person name="Martin F."/>
            <person name="Rosso M.-N."/>
            <person name="Henrissat B."/>
            <person name="Hibbett D."/>
            <person name="Martinez A.T."/>
            <person name="Grigoriev I.V."/>
        </authorList>
    </citation>
    <scope>NUCLEOTIDE SEQUENCE</scope>
    <source>
        <strain evidence="3">AH 44721</strain>
    </source>
</reference>
<feature type="domain" description="SEP" evidence="2">
    <location>
        <begin position="59"/>
        <end position="103"/>
    </location>
</feature>
<accession>A0A9P5N7W3</accession>
<comment type="caution">
    <text evidence="3">The sequence shown here is derived from an EMBL/GenBank/DDBJ whole genome shotgun (WGS) entry which is preliminary data.</text>
</comment>
<feature type="compositionally biased region" description="Polar residues" evidence="1">
    <location>
        <begin position="1"/>
        <end position="20"/>
    </location>
</feature>